<reference evidence="2" key="1">
    <citation type="journal article" date="2024" name="Proc. Natl. Acad. Sci. U.S.A.">
        <title>Extraordinary preservation of gene collinearity over three hundred million years revealed in homosporous lycophytes.</title>
        <authorList>
            <person name="Li C."/>
            <person name="Wickell D."/>
            <person name="Kuo L.Y."/>
            <person name="Chen X."/>
            <person name="Nie B."/>
            <person name="Liao X."/>
            <person name="Peng D."/>
            <person name="Ji J."/>
            <person name="Jenkins J."/>
            <person name="Williams M."/>
            <person name="Shu S."/>
            <person name="Plott C."/>
            <person name="Barry K."/>
            <person name="Rajasekar S."/>
            <person name="Grimwood J."/>
            <person name="Han X."/>
            <person name="Sun S."/>
            <person name="Hou Z."/>
            <person name="He W."/>
            <person name="Dai G."/>
            <person name="Sun C."/>
            <person name="Schmutz J."/>
            <person name="Leebens-Mack J.H."/>
            <person name="Li F.W."/>
            <person name="Wang L."/>
        </authorList>
    </citation>
    <scope>NUCLEOTIDE SEQUENCE [LARGE SCALE GENOMIC DNA]</scope>
    <source>
        <strain evidence="2">cv. PW_Plant_1</strain>
    </source>
</reference>
<organism evidence="1 2">
    <name type="scientific">Diphasiastrum complanatum</name>
    <name type="common">Issler's clubmoss</name>
    <name type="synonym">Lycopodium complanatum</name>
    <dbReference type="NCBI Taxonomy" id="34168"/>
    <lineage>
        <taxon>Eukaryota</taxon>
        <taxon>Viridiplantae</taxon>
        <taxon>Streptophyta</taxon>
        <taxon>Embryophyta</taxon>
        <taxon>Tracheophyta</taxon>
        <taxon>Lycopodiopsida</taxon>
        <taxon>Lycopodiales</taxon>
        <taxon>Lycopodiaceae</taxon>
        <taxon>Lycopodioideae</taxon>
        <taxon>Diphasiastrum</taxon>
    </lineage>
</organism>
<comment type="caution">
    <text evidence="1">The sequence shown here is derived from an EMBL/GenBank/DDBJ whole genome shotgun (WGS) entry which is preliminary data.</text>
</comment>
<sequence length="489" mass="52684">MWGQNFLGFVALSLLLLPAIGSEGHGSCPFSSDHSHADSSGPDHSLDHDHHQHSHHHPHEHLADHDSHQHSHISHDHLQNHVSYGVSDANEHNHGAGCSHDHGHDDHHGYGLEESHHFKLPEELAEEEELTLYGFGSHQHEEQHGQSHQPLSITGLWLRAMGSSLLVSMASLVCLMLLPFILSHGKPSQDIVNALAAFGAGAMLGDAFLHQLPHAFVGIFAFFTVEKIVRKVEELSTSRGGHSFGHKHHHHYQKNVCDSKEDAADEKERKEDSLQNGDDSTPVDDSDKTSSTASDKSVDADVGLRRKKGSKKKDKSSPEKNLSTSKDAKPVETSSQDGPSNLVLGYLNLFSDGVHNFTDGMALGTAFLHHGTIGGWSRTLFLLAHELPQEVGDFGILVRSGFGVFKALAFNFLSALVALAGTALALLLGGNPGHSSLIEGFTAGGFIYIAVAGVLPEMHQQANSLKQSLSQLTSLSLGVGVAILISLAE</sequence>
<evidence type="ECO:0000313" key="2">
    <source>
        <dbReference type="Proteomes" id="UP001162992"/>
    </source>
</evidence>
<proteinExistence type="predicted"/>
<gene>
    <name evidence="1" type="ORF">O6H91_03G067600</name>
</gene>
<name>A0ACC2E7L1_DIPCM</name>
<protein>
    <submittedName>
        <fullName evidence="1">Uncharacterized protein</fullName>
    </submittedName>
</protein>
<evidence type="ECO:0000313" key="1">
    <source>
        <dbReference type="EMBL" id="KAJ7562387.1"/>
    </source>
</evidence>
<dbReference type="Proteomes" id="UP001162992">
    <property type="component" value="Chromosome 3"/>
</dbReference>
<keyword evidence="2" id="KW-1185">Reference proteome</keyword>
<accession>A0ACC2E7L1</accession>
<dbReference type="EMBL" id="CM055094">
    <property type="protein sequence ID" value="KAJ7562387.1"/>
    <property type="molecule type" value="Genomic_DNA"/>
</dbReference>